<sequence length="184" mass="21243">MFHVPCYSSALPLFLIGLSFPIFFYAAEESDPSKHELKHTIAFLSCTNFAILICLLYFINQSNVIKIFYLKNLKEVFSCIFLHIFVFYVGPYLFDSTSPEVYSAKKTFFQVNIFYLFLVNLDLYLFYKYQFLIGDRQTLMDPGRSSVYYVNTEAVSNRAANLSNGVDIMTGGPLNEEVDLGYEY</sequence>
<accession>A0A6A5H8F2</accession>
<protein>
    <submittedName>
        <fullName evidence="2">Uncharacterized protein</fullName>
    </submittedName>
</protein>
<evidence type="ECO:0000313" key="3">
    <source>
        <dbReference type="Proteomes" id="UP000483820"/>
    </source>
</evidence>
<feature type="transmembrane region" description="Helical" evidence="1">
    <location>
        <begin position="109"/>
        <end position="127"/>
    </location>
</feature>
<gene>
    <name evidence="2" type="ORF">GCK72_011339</name>
</gene>
<keyword evidence="1" id="KW-0472">Membrane</keyword>
<dbReference type="AlphaFoldDB" id="A0A6A5H8F2"/>
<keyword evidence="1" id="KW-1133">Transmembrane helix</keyword>
<dbReference type="RefSeq" id="XP_053587958.1">
    <property type="nucleotide sequence ID" value="XM_053728381.1"/>
</dbReference>
<dbReference type="GeneID" id="9810398"/>
<name>A0A6A5H8F2_CAERE</name>
<dbReference type="Proteomes" id="UP000483820">
    <property type="component" value="Chromosome III"/>
</dbReference>
<dbReference type="CTD" id="9810398"/>
<dbReference type="EMBL" id="WUAV01000003">
    <property type="protein sequence ID" value="KAF1763074.1"/>
    <property type="molecule type" value="Genomic_DNA"/>
</dbReference>
<comment type="caution">
    <text evidence="2">The sequence shown here is derived from an EMBL/GenBank/DDBJ whole genome shotgun (WGS) entry which is preliminary data.</text>
</comment>
<evidence type="ECO:0000256" key="1">
    <source>
        <dbReference type="SAM" id="Phobius"/>
    </source>
</evidence>
<keyword evidence="1" id="KW-0812">Transmembrane</keyword>
<feature type="transmembrane region" description="Helical" evidence="1">
    <location>
        <begin position="39"/>
        <end position="60"/>
    </location>
</feature>
<organism evidence="2 3">
    <name type="scientific">Caenorhabditis remanei</name>
    <name type="common">Caenorhabditis vulgaris</name>
    <dbReference type="NCBI Taxonomy" id="31234"/>
    <lineage>
        <taxon>Eukaryota</taxon>
        <taxon>Metazoa</taxon>
        <taxon>Ecdysozoa</taxon>
        <taxon>Nematoda</taxon>
        <taxon>Chromadorea</taxon>
        <taxon>Rhabditida</taxon>
        <taxon>Rhabditina</taxon>
        <taxon>Rhabditomorpha</taxon>
        <taxon>Rhabditoidea</taxon>
        <taxon>Rhabditidae</taxon>
        <taxon>Peloderinae</taxon>
        <taxon>Caenorhabditis</taxon>
    </lineage>
</organism>
<feature type="transmembrane region" description="Helical" evidence="1">
    <location>
        <begin position="7"/>
        <end position="27"/>
    </location>
</feature>
<reference evidence="2 3" key="1">
    <citation type="submission" date="2019-12" db="EMBL/GenBank/DDBJ databases">
        <title>Chromosome-level assembly of the Caenorhabditis remanei genome.</title>
        <authorList>
            <person name="Teterina A.A."/>
            <person name="Willis J.H."/>
            <person name="Phillips P.C."/>
        </authorList>
    </citation>
    <scope>NUCLEOTIDE SEQUENCE [LARGE SCALE GENOMIC DNA]</scope>
    <source>
        <strain evidence="2 3">PX506</strain>
        <tissue evidence="2">Whole organism</tissue>
    </source>
</reference>
<evidence type="ECO:0000313" key="2">
    <source>
        <dbReference type="EMBL" id="KAF1763074.1"/>
    </source>
</evidence>
<feature type="transmembrane region" description="Helical" evidence="1">
    <location>
        <begin position="72"/>
        <end position="89"/>
    </location>
</feature>
<proteinExistence type="predicted"/>
<dbReference type="KEGG" id="crq:GCK72_011339"/>